<dbReference type="GO" id="GO:0006874">
    <property type="term" value="P:intracellular calcium ion homeostasis"/>
    <property type="evidence" value="ECO:0007669"/>
    <property type="project" value="TreeGrafter"/>
</dbReference>
<dbReference type="AlphaFoldDB" id="A0A8C9W811"/>
<dbReference type="InterPro" id="IPR020475">
    <property type="entry name" value="Endothelin"/>
</dbReference>
<dbReference type="PANTHER" id="PTHR13874">
    <property type="entry name" value="ENDOTHELIN"/>
    <property type="match status" value="1"/>
</dbReference>
<comment type="subcellular location">
    <subcellularLocation>
        <location evidence="1">Secreted</location>
    </subcellularLocation>
</comment>
<dbReference type="Ensembl" id="ENSSFOT00015081840.1">
    <property type="protein sequence ID" value="ENSSFOP00015071192.1"/>
    <property type="gene ID" value="ENSSFOG00015030552.1"/>
</dbReference>
<name>A0A8C9W811_SCLFO</name>
<evidence type="ECO:0000259" key="7">
    <source>
        <dbReference type="SMART" id="SM00272"/>
    </source>
</evidence>
<organism evidence="8 9">
    <name type="scientific">Scleropages formosus</name>
    <name type="common">Asian bonytongue</name>
    <name type="synonym">Osteoglossum formosum</name>
    <dbReference type="NCBI Taxonomy" id="113540"/>
    <lineage>
        <taxon>Eukaryota</taxon>
        <taxon>Metazoa</taxon>
        <taxon>Chordata</taxon>
        <taxon>Craniata</taxon>
        <taxon>Vertebrata</taxon>
        <taxon>Euteleostomi</taxon>
        <taxon>Actinopterygii</taxon>
        <taxon>Neopterygii</taxon>
        <taxon>Teleostei</taxon>
        <taxon>Osteoglossocephala</taxon>
        <taxon>Osteoglossomorpha</taxon>
        <taxon>Osteoglossiformes</taxon>
        <taxon>Osteoglossidae</taxon>
        <taxon>Scleropages</taxon>
    </lineage>
</organism>
<dbReference type="PRINTS" id="PR00365">
    <property type="entry name" value="ENDOTHELIN"/>
</dbReference>
<dbReference type="GO" id="GO:0019229">
    <property type="term" value="P:regulation of vasoconstriction"/>
    <property type="evidence" value="ECO:0007669"/>
    <property type="project" value="InterPro"/>
</dbReference>
<keyword evidence="3" id="KW-0964">Secreted</keyword>
<keyword evidence="9" id="KW-1185">Reference proteome</keyword>
<dbReference type="GO" id="GO:0014826">
    <property type="term" value="P:vein smooth muscle contraction"/>
    <property type="evidence" value="ECO:0007669"/>
    <property type="project" value="TreeGrafter"/>
</dbReference>
<evidence type="ECO:0000256" key="5">
    <source>
        <dbReference type="ARBA" id="ARBA00023322"/>
    </source>
</evidence>
<dbReference type="Proteomes" id="UP000694397">
    <property type="component" value="Chromosome 23"/>
</dbReference>
<dbReference type="GO" id="GO:0003100">
    <property type="term" value="P:regulation of systemic arterial blood pressure by endothelin"/>
    <property type="evidence" value="ECO:0007669"/>
    <property type="project" value="TreeGrafter"/>
</dbReference>
<dbReference type="InterPro" id="IPR019764">
    <property type="entry name" value="Endothelin_toxin_CS"/>
</dbReference>
<dbReference type="PROSITE" id="PS00270">
    <property type="entry name" value="ENDOTHELIN"/>
    <property type="match status" value="2"/>
</dbReference>
<dbReference type="InterPro" id="IPR001928">
    <property type="entry name" value="Endothln-like_toxin"/>
</dbReference>
<feature type="region of interest" description="Disordered" evidence="6">
    <location>
        <begin position="1"/>
        <end position="43"/>
    </location>
</feature>
<feature type="domain" description="Endothelin-like toxin" evidence="7">
    <location>
        <begin position="48"/>
        <end position="69"/>
    </location>
</feature>
<evidence type="ECO:0000313" key="8">
    <source>
        <dbReference type="Ensembl" id="ENSSFOP00015071192.1"/>
    </source>
</evidence>
<feature type="domain" description="Endothelin-like toxin" evidence="7">
    <location>
        <begin position="94"/>
        <end position="115"/>
    </location>
</feature>
<dbReference type="GO" id="GO:0005615">
    <property type="term" value="C:extracellular space"/>
    <property type="evidence" value="ECO:0007669"/>
    <property type="project" value="TreeGrafter"/>
</dbReference>
<dbReference type="GO" id="GO:0005179">
    <property type="term" value="F:hormone activity"/>
    <property type="evidence" value="ECO:0007669"/>
    <property type="project" value="TreeGrafter"/>
</dbReference>
<dbReference type="GeneTree" id="ENSGT00950000183053"/>
<reference evidence="8 9" key="1">
    <citation type="submission" date="2019-04" db="EMBL/GenBank/DDBJ databases">
        <authorList>
            <consortium name="Wellcome Sanger Institute Data Sharing"/>
        </authorList>
    </citation>
    <scope>NUCLEOTIDE SEQUENCE [LARGE SCALE GENOMIC DNA]</scope>
</reference>
<proteinExistence type="inferred from homology"/>
<keyword evidence="5" id="KW-0839">Vasoconstrictor</keyword>
<evidence type="ECO:0000256" key="6">
    <source>
        <dbReference type="SAM" id="MobiDB-lite"/>
    </source>
</evidence>
<accession>A0A8C9W811</accession>
<evidence type="ECO:0000256" key="1">
    <source>
        <dbReference type="ARBA" id="ARBA00004613"/>
    </source>
</evidence>
<evidence type="ECO:0000313" key="9">
    <source>
        <dbReference type="Proteomes" id="UP000694397"/>
    </source>
</evidence>
<sequence>FAETPRSRCDSPSPHRVPLPSPAGAGRPVSAEPGPDARPPAQRVRAKRCSCSNWLDKECVYFCHLDIIWVNTPSKTLPYGLGRVAARRLRSTSRCECADPADRACAAFCRVTVSPLRSVQNAWRNKHRPVSLSSVSAIDQSIAVISC</sequence>
<dbReference type="PANTHER" id="PTHR13874:SF9">
    <property type="entry name" value="ENDOTHELIN-2"/>
    <property type="match status" value="1"/>
</dbReference>
<protein>
    <submittedName>
        <fullName evidence="8">Endothelin 2</fullName>
    </submittedName>
</protein>
<reference evidence="8" key="3">
    <citation type="submission" date="2025-09" db="UniProtKB">
        <authorList>
            <consortium name="Ensembl"/>
        </authorList>
    </citation>
    <scope>IDENTIFICATION</scope>
</reference>
<dbReference type="Pfam" id="PF00322">
    <property type="entry name" value="Endothelin"/>
    <property type="match status" value="1"/>
</dbReference>
<dbReference type="SMART" id="SM00272">
    <property type="entry name" value="END"/>
    <property type="match status" value="2"/>
</dbReference>
<reference evidence="8" key="2">
    <citation type="submission" date="2025-08" db="UniProtKB">
        <authorList>
            <consortium name="Ensembl"/>
        </authorList>
    </citation>
    <scope>IDENTIFICATION</scope>
</reference>
<dbReference type="GO" id="GO:0031708">
    <property type="term" value="F:endothelin B receptor binding"/>
    <property type="evidence" value="ECO:0007669"/>
    <property type="project" value="TreeGrafter"/>
</dbReference>
<evidence type="ECO:0000256" key="2">
    <source>
        <dbReference type="ARBA" id="ARBA00010959"/>
    </source>
</evidence>
<keyword evidence="4" id="KW-0838">Vasoactive</keyword>
<evidence type="ECO:0000256" key="4">
    <source>
        <dbReference type="ARBA" id="ARBA00022858"/>
    </source>
</evidence>
<evidence type="ECO:0000256" key="3">
    <source>
        <dbReference type="ARBA" id="ARBA00022525"/>
    </source>
</evidence>
<comment type="similarity">
    <text evidence="2">Belongs to the endothelin/sarafotoxin family.</text>
</comment>